<protein>
    <submittedName>
        <fullName evidence="2">Uncharacterized protein</fullName>
    </submittedName>
</protein>
<evidence type="ECO:0000256" key="1">
    <source>
        <dbReference type="SAM" id="MobiDB-lite"/>
    </source>
</evidence>
<proteinExistence type="predicted"/>
<feature type="compositionally biased region" description="Acidic residues" evidence="1">
    <location>
        <begin position="305"/>
        <end position="332"/>
    </location>
</feature>
<name>A0A6S6VY20_9PLEO</name>
<reference evidence="2" key="1">
    <citation type="submission" date="2021-02" db="EMBL/GenBank/DDBJ databases">
        <authorList>
            <person name="Syme A R."/>
            <person name="Syme A R."/>
            <person name="Moolhuijzen P."/>
        </authorList>
    </citation>
    <scope>NUCLEOTIDE SEQUENCE</scope>
    <source>
        <strain evidence="2">W1-1</strain>
    </source>
</reference>
<feature type="compositionally biased region" description="Low complexity" evidence="1">
    <location>
        <begin position="261"/>
        <end position="274"/>
    </location>
</feature>
<feature type="region of interest" description="Disordered" evidence="1">
    <location>
        <begin position="244"/>
        <end position="332"/>
    </location>
</feature>
<dbReference type="Pfam" id="PF12898">
    <property type="entry name" value="Stc1"/>
    <property type="match status" value="1"/>
</dbReference>
<feature type="compositionally biased region" description="Polar residues" evidence="1">
    <location>
        <begin position="244"/>
        <end position="260"/>
    </location>
</feature>
<dbReference type="Proteomes" id="UP000472372">
    <property type="component" value="Chromosome 3"/>
</dbReference>
<evidence type="ECO:0000313" key="2">
    <source>
        <dbReference type="EMBL" id="CAE7026271.1"/>
    </source>
</evidence>
<dbReference type="AlphaFoldDB" id="A0A6S6VY20"/>
<gene>
    <name evidence="2" type="ORF">PTTW11_04045</name>
</gene>
<organism evidence="2 3">
    <name type="scientific">Pyrenophora teres f. teres</name>
    <dbReference type="NCBI Taxonomy" id="97479"/>
    <lineage>
        <taxon>Eukaryota</taxon>
        <taxon>Fungi</taxon>
        <taxon>Dikarya</taxon>
        <taxon>Ascomycota</taxon>
        <taxon>Pezizomycotina</taxon>
        <taxon>Dothideomycetes</taxon>
        <taxon>Pleosporomycetidae</taxon>
        <taxon>Pleosporales</taxon>
        <taxon>Pleosporineae</taxon>
        <taxon>Pleosporaceae</taxon>
        <taxon>Pyrenophora</taxon>
    </lineage>
</organism>
<feature type="region of interest" description="Disordered" evidence="1">
    <location>
        <begin position="164"/>
        <end position="188"/>
    </location>
</feature>
<evidence type="ECO:0000313" key="3">
    <source>
        <dbReference type="Proteomes" id="UP000472372"/>
    </source>
</evidence>
<dbReference type="InterPro" id="IPR024630">
    <property type="entry name" value="Stc1"/>
</dbReference>
<dbReference type="EMBL" id="HG992979">
    <property type="protein sequence ID" value="CAE7026271.1"/>
    <property type="molecule type" value="Genomic_DNA"/>
</dbReference>
<sequence length="332" mass="36551">MPSRRQQAHVYKQDEIDKLKGISLPPKIKCGVCLKNLPQVKFSTKQLTDARWQVQTAGKMIKRINCQDCVGKPVVEIECSMCGKTKGIAAFARVQRRKTDTAKCFPCIDMQLAENAFEEDKYEDPGRAFITSDHSNGLIPEYFSSATSSTASAYADDDWRSVNEGSRRRKELEDNSACRPQRERLEDGGIALSTDFQRAMSVSGSADDSLIGTEYAYPAGGNGDGDFSEPRTKSWHTKSIEVSSASSGFNPNAYGRQSTPSIAGSSQSFASSVAERSDTTEIRSNGWAKIRAAPRAPVVDAWHSDDDEEQARDDDSDEDSDDDDDDDDDPII</sequence>
<accession>A0A6S6VY20</accession>